<evidence type="ECO:0000313" key="3">
    <source>
        <dbReference type="Proteomes" id="UP001595764"/>
    </source>
</evidence>
<name>A0ABV7QZK0_9PSEU</name>
<dbReference type="Pfam" id="PF13822">
    <property type="entry name" value="ACC_epsilon"/>
    <property type="match status" value="1"/>
</dbReference>
<organism evidence="2 3">
    <name type="scientific">Amycolatopsis halotolerans</name>
    <dbReference type="NCBI Taxonomy" id="330083"/>
    <lineage>
        <taxon>Bacteria</taxon>
        <taxon>Bacillati</taxon>
        <taxon>Actinomycetota</taxon>
        <taxon>Actinomycetes</taxon>
        <taxon>Pseudonocardiales</taxon>
        <taxon>Pseudonocardiaceae</taxon>
        <taxon>Amycolatopsis</taxon>
    </lineage>
</organism>
<keyword evidence="3" id="KW-1185">Reference proteome</keyword>
<sequence>MAVRAARRGTGDVVGSAGAVDPGLDAEVLASGGEPGGTELSAAPGQSGERGSVLAAPAGAARVHSLASPAESPEDPGGSAAGPAGSVEFARRDPVGMHRQRRDEIAASVGAAGVEPSVLRDLADGESDGEHGGQGAATAACPGAATVEFPAVQGDSAGLEAAGVRGEQHAAAVAPAVRVVRGNPDDVEVAALLVALAAIGQVAESGREEIAVPSLRQPSTRFVPATSWRAR</sequence>
<reference evidence="3" key="1">
    <citation type="journal article" date="2019" name="Int. J. Syst. Evol. Microbiol.">
        <title>The Global Catalogue of Microorganisms (GCM) 10K type strain sequencing project: providing services to taxonomists for standard genome sequencing and annotation.</title>
        <authorList>
            <consortium name="The Broad Institute Genomics Platform"/>
            <consortium name="The Broad Institute Genome Sequencing Center for Infectious Disease"/>
            <person name="Wu L."/>
            <person name="Ma J."/>
        </authorList>
    </citation>
    <scope>NUCLEOTIDE SEQUENCE [LARGE SCALE GENOMIC DNA]</scope>
    <source>
        <strain evidence="3">CGMCC 4.7682</strain>
    </source>
</reference>
<proteinExistence type="predicted"/>
<feature type="region of interest" description="Disordered" evidence="1">
    <location>
        <begin position="1"/>
        <end position="86"/>
    </location>
</feature>
<feature type="compositionally biased region" description="Low complexity" evidence="1">
    <location>
        <begin position="75"/>
        <end position="86"/>
    </location>
</feature>
<accession>A0ABV7QZK0</accession>
<dbReference type="RefSeq" id="WP_377875632.1">
    <property type="nucleotide sequence ID" value="NZ_JBHMAY010000083.1"/>
</dbReference>
<dbReference type="InterPro" id="IPR032716">
    <property type="entry name" value="ACC_epsilon"/>
</dbReference>
<evidence type="ECO:0000313" key="2">
    <source>
        <dbReference type="EMBL" id="MFC3517626.1"/>
    </source>
</evidence>
<protein>
    <submittedName>
        <fullName evidence="2">Acyl-CoA carboxylase epsilon subunit</fullName>
    </submittedName>
</protein>
<gene>
    <name evidence="2" type="ORF">ACFORO_46225</name>
</gene>
<comment type="caution">
    <text evidence="2">The sequence shown here is derived from an EMBL/GenBank/DDBJ whole genome shotgun (WGS) entry which is preliminary data.</text>
</comment>
<evidence type="ECO:0000256" key="1">
    <source>
        <dbReference type="SAM" id="MobiDB-lite"/>
    </source>
</evidence>
<dbReference type="Proteomes" id="UP001595764">
    <property type="component" value="Unassembled WGS sequence"/>
</dbReference>
<dbReference type="EMBL" id="JBHRWI010000081">
    <property type="protein sequence ID" value="MFC3517626.1"/>
    <property type="molecule type" value="Genomic_DNA"/>
</dbReference>